<dbReference type="AlphaFoldDB" id="A0A3N4PMK8"/>
<dbReference type="OrthoDB" id="956134at2"/>
<organism evidence="1 2">
    <name type="scientific">Chitinophaga lutea</name>
    <dbReference type="NCBI Taxonomy" id="2488634"/>
    <lineage>
        <taxon>Bacteria</taxon>
        <taxon>Pseudomonadati</taxon>
        <taxon>Bacteroidota</taxon>
        <taxon>Chitinophagia</taxon>
        <taxon>Chitinophagales</taxon>
        <taxon>Chitinophagaceae</taxon>
        <taxon>Chitinophaga</taxon>
    </lineage>
</organism>
<name>A0A3N4PMK8_9BACT</name>
<evidence type="ECO:0000313" key="2">
    <source>
        <dbReference type="Proteomes" id="UP000278351"/>
    </source>
</evidence>
<dbReference type="EMBL" id="RPDH01000003">
    <property type="protein sequence ID" value="RPE05547.1"/>
    <property type="molecule type" value="Genomic_DNA"/>
</dbReference>
<dbReference type="Proteomes" id="UP000278351">
    <property type="component" value="Unassembled WGS sequence"/>
</dbReference>
<keyword evidence="2" id="KW-1185">Reference proteome</keyword>
<comment type="caution">
    <text evidence="1">The sequence shown here is derived from an EMBL/GenBank/DDBJ whole genome shotgun (WGS) entry which is preliminary data.</text>
</comment>
<dbReference type="RefSeq" id="WP_123849190.1">
    <property type="nucleotide sequence ID" value="NZ_RPDH01000003.1"/>
</dbReference>
<gene>
    <name evidence="1" type="ORF">EGT74_24500</name>
</gene>
<protein>
    <submittedName>
        <fullName evidence="1">Uncharacterized protein</fullName>
    </submittedName>
</protein>
<proteinExistence type="predicted"/>
<accession>A0A3N4PMK8</accession>
<reference evidence="1 2" key="1">
    <citation type="submission" date="2018-11" db="EMBL/GenBank/DDBJ databases">
        <title>Chitinophaga lutea sp.nov., isolate from arsenic contaminated soil.</title>
        <authorList>
            <person name="Zong Y."/>
        </authorList>
    </citation>
    <scope>NUCLEOTIDE SEQUENCE [LARGE SCALE GENOMIC DNA]</scope>
    <source>
        <strain evidence="1 2">ZY74</strain>
    </source>
</reference>
<sequence length="133" mass="15114">MLKATDIRIGNLLSHKGKISPVECIDSKEVNQIERVMLGYPVASFVYDEGELAGIPLSEEWLRKFEFILAVVPDYIDAAGQLTTGDSHWISQDEGFCLHFHNGEALHGKRRIHYVHQLQNLYHALTGEELVKR</sequence>
<evidence type="ECO:0000313" key="1">
    <source>
        <dbReference type="EMBL" id="RPE05547.1"/>
    </source>
</evidence>